<dbReference type="GO" id="GO:0005794">
    <property type="term" value="C:Golgi apparatus"/>
    <property type="evidence" value="ECO:0007669"/>
    <property type="project" value="TreeGrafter"/>
</dbReference>
<dbReference type="GO" id="GO:0016020">
    <property type="term" value="C:membrane"/>
    <property type="evidence" value="ECO:0007669"/>
    <property type="project" value="UniProtKB-SubCell"/>
</dbReference>
<reference evidence="8 9" key="1">
    <citation type="journal article" date="2020" name="Cell">
        <title>Large-Scale Comparative Analyses of Tick Genomes Elucidate Their Genetic Diversity and Vector Capacities.</title>
        <authorList>
            <consortium name="Tick Genome and Microbiome Consortium (TIGMIC)"/>
            <person name="Jia N."/>
            <person name="Wang J."/>
            <person name="Shi W."/>
            <person name="Du L."/>
            <person name="Sun Y."/>
            <person name="Zhan W."/>
            <person name="Jiang J.F."/>
            <person name="Wang Q."/>
            <person name="Zhang B."/>
            <person name="Ji P."/>
            <person name="Bell-Sakyi L."/>
            <person name="Cui X.M."/>
            <person name="Yuan T.T."/>
            <person name="Jiang B.G."/>
            <person name="Yang W.F."/>
            <person name="Lam T.T."/>
            <person name="Chang Q.C."/>
            <person name="Ding S.J."/>
            <person name="Wang X.J."/>
            <person name="Zhu J.G."/>
            <person name="Ruan X.D."/>
            <person name="Zhao L."/>
            <person name="Wei J.T."/>
            <person name="Ye R.Z."/>
            <person name="Que T.C."/>
            <person name="Du C.H."/>
            <person name="Zhou Y.H."/>
            <person name="Cheng J.X."/>
            <person name="Dai P.F."/>
            <person name="Guo W.B."/>
            <person name="Han X.H."/>
            <person name="Huang E.J."/>
            <person name="Li L.F."/>
            <person name="Wei W."/>
            <person name="Gao Y.C."/>
            <person name="Liu J.Z."/>
            <person name="Shao H.Z."/>
            <person name="Wang X."/>
            <person name="Wang C.C."/>
            <person name="Yang T.C."/>
            <person name="Huo Q.B."/>
            <person name="Li W."/>
            <person name="Chen H.Y."/>
            <person name="Chen S.E."/>
            <person name="Zhou L.G."/>
            <person name="Ni X.B."/>
            <person name="Tian J.H."/>
            <person name="Sheng Y."/>
            <person name="Liu T."/>
            <person name="Pan Y.S."/>
            <person name="Xia L.Y."/>
            <person name="Li J."/>
            <person name="Zhao F."/>
            <person name="Cao W.C."/>
        </authorList>
    </citation>
    <scope>NUCLEOTIDE SEQUENCE [LARGE SCALE GENOMIC DNA]</scope>
    <source>
        <strain evidence="8">HaeL-2018</strain>
    </source>
</reference>
<dbReference type="OrthoDB" id="63113at2759"/>
<accession>A0A9J6G5L0</accession>
<dbReference type="Proteomes" id="UP000821853">
    <property type="component" value="Chromosome 3"/>
</dbReference>
<keyword evidence="5 7" id="KW-1133">Transmembrane helix</keyword>
<evidence type="ECO:0000313" key="8">
    <source>
        <dbReference type="EMBL" id="KAH9370247.1"/>
    </source>
</evidence>
<dbReference type="InterPro" id="IPR004895">
    <property type="entry name" value="Prenylated_rab_accept_PRA1"/>
</dbReference>
<evidence type="ECO:0000256" key="6">
    <source>
        <dbReference type="ARBA" id="ARBA00023136"/>
    </source>
</evidence>
<keyword evidence="4 7" id="KW-0812">Transmembrane</keyword>
<organism evidence="8 9">
    <name type="scientific">Haemaphysalis longicornis</name>
    <name type="common">Bush tick</name>
    <dbReference type="NCBI Taxonomy" id="44386"/>
    <lineage>
        <taxon>Eukaryota</taxon>
        <taxon>Metazoa</taxon>
        <taxon>Ecdysozoa</taxon>
        <taxon>Arthropoda</taxon>
        <taxon>Chelicerata</taxon>
        <taxon>Arachnida</taxon>
        <taxon>Acari</taxon>
        <taxon>Parasitiformes</taxon>
        <taxon>Ixodida</taxon>
        <taxon>Ixodoidea</taxon>
        <taxon>Ixodidae</taxon>
        <taxon>Haemaphysalinae</taxon>
        <taxon>Haemaphysalis</taxon>
    </lineage>
</organism>
<proteinExistence type="inferred from homology"/>
<comment type="similarity">
    <text evidence="3 7">Belongs to the PRA1 family.</text>
</comment>
<dbReference type="GO" id="GO:0008021">
    <property type="term" value="C:synaptic vesicle"/>
    <property type="evidence" value="ECO:0007669"/>
    <property type="project" value="UniProtKB-SubCell"/>
</dbReference>
<evidence type="ECO:0000256" key="7">
    <source>
        <dbReference type="RuleBase" id="RU363107"/>
    </source>
</evidence>
<evidence type="ECO:0000256" key="2">
    <source>
        <dbReference type="ARBA" id="ARBA00004234"/>
    </source>
</evidence>
<evidence type="ECO:0000313" key="9">
    <source>
        <dbReference type="Proteomes" id="UP000821853"/>
    </source>
</evidence>
<evidence type="ECO:0000256" key="4">
    <source>
        <dbReference type="ARBA" id="ARBA00022692"/>
    </source>
</evidence>
<keyword evidence="6 7" id="KW-0472">Membrane</keyword>
<dbReference type="Pfam" id="PF03208">
    <property type="entry name" value="PRA1"/>
    <property type="match status" value="1"/>
</dbReference>
<evidence type="ECO:0000256" key="1">
    <source>
        <dbReference type="ARBA" id="ARBA00004141"/>
    </source>
</evidence>
<sequence>MMNREQGDMGDPINSALKSAGDASMGVRVGTPMPLRKRVSVPPRNEDFDLRRTVITWTSEQLERVQPWKTFADAAKLSFPKSAPETSQRLKMNMDRFRSNYSILFLGILSCYVVACPMLLMTVAATVGVGAALKVHLDEDNAALWGTGVMLTKNQRTAVAASVALPLLYIMDIGSAVVWSLVASLALATIHATLFSEQWIPKPSGPKKLADIPEEGDMDVTF</sequence>
<dbReference type="OMA" id="KSAQEMT"/>
<protein>
    <recommendedName>
        <fullName evidence="7">PRA1 family protein</fullName>
    </recommendedName>
</protein>
<comment type="caution">
    <text evidence="8">The sequence shown here is derived from an EMBL/GenBank/DDBJ whole genome shotgun (WGS) entry which is preliminary data.</text>
</comment>
<dbReference type="PANTHER" id="PTHR19317:SF0">
    <property type="entry name" value="PRENYLATED RAB ACCEPTOR PROTEIN 1"/>
    <property type="match status" value="1"/>
</dbReference>
<gene>
    <name evidence="8" type="ORF">HPB48_007416</name>
</gene>
<evidence type="ECO:0000256" key="5">
    <source>
        <dbReference type="ARBA" id="ARBA00022989"/>
    </source>
</evidence>
<evidence type="ECO:0000256" key="3">
    <source>
        <dbReference type="ARBA" id="ARBA00006483"/>
    </source>
</evidence>
<comment type="subcellular location">
    <subcellularLocation>
        <location evidence="2">Cytoplasmic vesicle</location>
        <location evidence="2">Secretory vesicle</location>
        <location evidence="2">Synaptic vesicle</location>
    </subcellularLocation>
    <subcellularLocation>
        <location evidence="1 7">Membrane</location>
        <topology evidence="1 7">Multi-pass membrane protein</topology>
    </subcellularLocation>
</comment>
<dbReference type="AlphaFoldDB" id="A0A9J6G5L0"/>
<dbReference type="VEuPathDB" id="VectorBase:HLOH_047909"/>
<dbReference type="EMBL" id="JABSTR010000005">
    <property type="protein sequence ID" value="KAH9370247.1"/>
    <property type="molecule type" value="Genomic_DNA"/>
</dbReference>
<keyword evidence="9" id="KW-1185">Reference proteome</keyword>
<dbReference type="PANTHER" id="PTHR19317">
    <property type="entry name" value="PRENYLATED RAB ACCEPTOR 1-RELATED"/>
    <property type="match status" value="1"/>
</dbReference>
<name>A0A9J6G5L0_HAELO</name>
<feature type="transmembrane region" description="Helical" evidence="7">
    <location>
        <begin position="176"/>
        <end position="195"/>
    </location>
</feature>
<feature type="transmembrane region" description="Helical" evidence="7">
    <location>
        <begin position="101"/>
        <end position="127"/>
    </location>
</feature>